<protein>
    <recommendedName>
        <fullName evidence="16">Adenosylcobinamide kinase</fullName>
        <ecNumber evidence="8">2.7.1.156</ecNumber>
        <ecNumber evidence="9">2.7.7.62</ecNumber>
    </recommendedName>
    <alternativeName>
        <fullName evidence="17">Adenosylcobinamide-phosphate guanylyltransferase</fullName>
    </alternativeName>
</protein>
<evidence type="ECO:0000256" key="7">
    <source>
        <dbReference type="ARBA" id="ARBA00007490"/>
    </source>
</evidence>
<organism evidence="18 19">
    <name type="scientific">Bacillus mesophilus</name>
    <dbReference type="NCBI Taxonomy" id="1808955"/>
    <lineage>
        <taxon>Bacteria</taxon>
        <taxon>Bacillati</taxon>
        <taxon>Bacillota</taxon>
        <taxon>Bacilli</taxon>
        <taxon>Bacillales</taxon>
        <taxon>Bacillaceae</taxon>
        <taxon>Bacillus</taxon>
    </lineage>
</organism>
<keyword evidence="13" id="KW-0418">Kinase</keyword>
<dbReference type="Pfam" id="PF02283">
    <property type="entry name" value="CobU"/>
    <property type="match status" value="1"/>
</dbReference>
<evidence type="ECO:0000256" key="6">
    <source>
        <dbReference type="ARBA" id="ARBA00005159"/>
    </source>
</evidence>
<keyword evidence="15" id="KW-0342">GTP-binding</keyword>
<dbReference type="PANTHER" id="PTHR34848:SF1">
    <property type="entry name" value="BIFUNCTIONAL ADENOSYLCOBALAMIN BIOSYNTHESIS PROTEIN COBU"/>
    <property type="match status" value="1"/>
</dbReference>
<comment type="function">
    <text evidence="4">Catalyzes ATP-dependent phosphorylation of adenosylcobinamide and addition of GMP to adenosylcobinamide phosphate.</text>
</comment>
<evidence type="ECO:0000256" key="13">
    <source>
        <dbReference type="ARBA" id="ARBA00022777"/>
    </source>
</evidence>
<evidence type="ECO:0000256" key="2">
    <source>
        <dbReference type="ARBA" id="ARBA00000711"/>
    </source>
</evidence>
<dbReference type="RefSeq" id="WP_163178746.1">
    <property type="nucleotide sequence ID" value="NZ_JAAIWM010000002.1"/>
</dbReference>
<dbReference type="AlphaFoldDB" id="A0A6M0Q4X4"/>
<reference evidence="18 19" key="1">
    <citation type="submission" date="2020-02" db="EMBL/GenBank/DDBJ databases">
        <title>Bacillus aquiflavi sp. nov., isolated from yellow water of strong flavor Chinese baijiu in Yibin region of China.</title>
        <authorList>
            <person name="Xie J."/>
        </authorList>
    </citation>
    <scope>NUCLEOTIDE SEQUENCE [LARGE SCALE GENOMIC DNA]</scope>
    <source>
        <strain evidence="18 19">SA4</strain>
    </source>
</reference>
<keyword evidence="12" id="KW-0547">Nucleotide-binding</keyword>
<dbReference type="InterPro" id="IPR003203">
    <property type="entry name" value="CobU/CobP"/>
</dbReference>
<evidence type="ECO:0000256" key="11">
    <source>
        <dbReference type="ARBA" id="ARBA00022679"/>
    </source>
</evidence>
<dbReference type="Proteomes" id="UP000481043">
    <property type="component" value="Unassembled WGS sequence"/>
</dbReference>
<evidence type="ECO:0000313" key="19">
    <source>
        <dbReference type="Proteomes" id="UP000481043"/>
    </source>
</evidence>
<dbReference type="GO" id="GO:0005525">
    <property type="term" value="F:GTP binding"/>
    <property type="evidence" value="ECO:0007669"/>
    <property type="project" value="UniProtKB-KW"/>
</dbReference>
<comment type="catalytic activity">
    <reaction evidence="2">
        <text>adenosylcob(III)inamide phosphate + GTP + H(+) = adenosylcob(III)inamide-GDP + diphosphate</text>
        <dbReference type="Rhea" id="RHEA:22712"/>
        <dbReference type="ChEBI" id="CHEBI:15378"/>
        <dbReference type="ChEBI" id="CHEBI:33019"/>
        <dbReference type="ChEBI" id="CHEBI:37565"/>
        <dbReference type="ChEBI" id="CHEBI:58502"/>
        <dbReference type="ChEBI" id="CHEBI:60487"/>
        <dbReference type="EC" id="2.7.7.62"/>
    </reaction>
</comment>
<dbReference type="GO" id="GO:0008820">
    <property type="term" value="F:cobinamide phosphate guanylyltransferase activity"/>
    <property type="evidence" value="ECO:0007669"/>
    <property type="project" value="UniProtKB-EC"/>
</dbReference>
<evidence type="ECO:0000256" key="5">
    <source>
        <dbReference type="ARBA" id="ARBA00004692"/>
    </source>
</evidence>
<accession>A0A6M0Q4X4</accession>
<dbReference type="InterPro" id="IPR027417">
    <property type="entry name" value="P-loop_NTPase"/>
</dbReference>
<comment type="catalytic activity">
    <reaction evidence="3">
        <text>adenosylcob(III)inamide + GTP = adenosylcob(III)inamide phosphate + GDP + H(+)</text>
        <dbReference type="Rhea" id="RHEA:15765"/>
        <dbReference type="ChEBI" id="CHEBI:2480"/>
        <dbReference type="ChEBI" id="CHEBI:15378"/>
        <dbReference type="ChEBI" id="CHEBI:37565"/>
        <dbReference type="ChEBI" id="CHEBI:58189"/>
        <dbReference type="ChEBI" id="CHEBI:58502"/>
        <dbReference type="EC" id="2.7.1.156"/>
    </reaction>
</comment>
<evidence type="ECO:0000256" key="10">
    <source>
        <dbReference type="ARBA" id="ARBA00022573"/>
    </source>
</evidence>
<evidence type="ECO:0000256" key="8">
    <source>
        <dbReference type="ARBA" id="ARBA00012016"/>
    </source>
</evidence>
<keyword evidence="14" id="KW-0067">ATP-binding</keyword>
<dbReference type="GO" id="GO:0005524">
    <property type="term" value="F:ATP binding"/>
    <property type="evidence" value="ECO:0007669"/>
    <property type="project" value="UniProtKB-KW"/>
</dbReference>
<evidence type="ECO:0000256" key="15">
    <source>
        <dbReference type="ARBA" id="ARBA00023134"/>
    </source>
</evidence>
<evidence type="ECO:0000256" key="16">
    <source>
        <dbReference type="ARBA" id="ARBA00029570"/>
    </source>
</evidence>
<dbReference type="PANTHER" id="PTHR34848">
    <property type="match status" value="1"/>
</dbReference>
<evidence type="ECO:0000256" key="1">
    <source>
        <dbReference type="ARBA" id="ARBA00000312"/>
    </source>
</evidence>
<evidence type="ECO:0000256" key="17">
    <source>
        <dbReference type="ARBA" id="ARBA00030571"/>
    </source>
</evidence>
<evidence type="ECO:0000256" key="3">
    <source>
        <dbReference type="ARBA" id="ARBA00001522"/>
    </source>
</evidence>
<evidence type="ECO:0000256" key="4">
    <source>
        <dbReference type="ARBA" id="ARBA00003889"/>
    </source>
</evidence>
<dbReference type="GO" id="GO:0043752">
    <property type="term" value="F:adenosylcobinamide kinase activity"/>
    <property type="evidence" value="ECO:0007669"/>
    <property type="project" value="UniProtKB-EC"/>
</dbReference>
<comment type="pathway">
    <text evidence="5">Cofactor biosynthesis; adenosylcobalamin biosynthesis; adenosylcobalamin from cob(II)yrinate a,c-diamide: step 6/7.</text>
</comment>
<keyword evidence="19" id="KW-1185">Reference proteome</keyword>
<comment type="caution">
    <text evidence="18">The sequence shown here is derived from an EMBL/GenBank/DDBJ whole genome shotgun (WGS) entry which is preliminary data.</text>
</comment>
<sequence>MYFVTGGAFQGKRSWVRQLIGYQEENSNSHVWINGYVQSLPSVHEIPHKTNTIIIEGMEKLIHNELQEEKKRDHWKRKLQPFVDWEKQNAQRNLIIIGCEIGLGVVPMNKQDRLHRDIVGWVYQDLAKQSENVVRLWCGLPEKIKGGA</sequence>
<dbReference type="UniPathway" id="UPA00148">
    <property type="reaction ID" value="UER00236"/>
</dbReference>
<proteinExistence type="inferred from homology"/>
<dbReference type="EC" id="2.7.7.62" evidence="9"/>
<name>A0A6M0Q4X4_9BACI</name>
<dbReference type="Gene3D" id="3.40.50.300">
    <property type="entry name" value="P-loop containing nucleotide triphosphate hydrolases"/>
    <property type="match status" value="1"/>
</dbReference>
<gene>
    <name evidence="18" type="ORF">G4D63_05955</name>
</gene>
<evidence type="ECO:0000256" key="9">
    <source>
        <dbReference type="ARBA" id="ARBA00012523"/>
    </source>
</evidence>
<dbReference type="SUPFAM" id="SSF52540">
    <property type="entry name" value="P-loop containing nucleoside triphosphate hydrolases"/>
    <property type="match status" value="1"/>
</dbReference>
<comment type="catalytic activity">
    <reaction evidence="1">
        <text>adenosylcob(III)inamide + ATP = adenosylcob(III)inamide phosphate + ADP + H(+)</text>
        <dbReference type="Rhea" id="RHEA:15769"/>
        <dbReference type="ChEBI" id="CHEBI:2480"/>
        <dbReference type="ChEBI" id="CHEBI:15378"/>
        <dbReference type="ChEBI" id="CHEBI:30616"/>
        <dbReference type="ChEBI" id="CHEBI:58502"/>
        <dbReference type="ChEBI" id="CHEBI:456216"/>
        <dbReference type="EC" id="2.7.1.156"/>
    </reaction>
</comment>
<dbReference type="EC" id="2.7.1.156" evidence="8"/>
<comment type="pathway">
    <text evidence="6">Cofactor biosynthesis; adenosylcobalamin biosynthesis; adenosylcobalamin from cob(II)yrinate a,c-diamide: step 5/7.</text>
</comment>
<keyword evidence="11" id="KW-0808">Transferase</keyword>
<dbReference type="EMBL" id="JAAIWM010000002">
    <property type="protein sequence ID" value="NEY71283.1"/>
    <property type="molecule type" value="Genomic_DNA"/>
</dbReference>
<evidence type="ECO:0000256" key="12">
    <source>
        <dbReference type="ARBA" id="ARBA00022741"/>
    </source>
</evidence>
<keyword evidence="10" id="KW-0169">Cobalamin biosynthesis</keyword>
<evidence type="ECO:0000313" key="18">
    <source>
        <dbReference type="EMBL" id="NEY71283.1"/>
    </source>
</evidence>
<evidence type="ECO:0000256" key="14">
    <source>
        <dbReference type="ARBA" id="ARBA00022840"/>
    </source>
</evidence>
<comment type="similarity">
    <text evidence="7">Belongs to the CobU/CobP family.</text>
</comment>
<dbReference type="GO" id="GO:0009236">
    <property type="term" value="P:cobalamin biosynthetic process"/>
    <property type="evidence" value="ECO:0007669"/>
    <property type="project" value="UniProtKB-UniPathway"/>
</dbReference>